<feature type="domain" description="DNA binding HTH" evidence="1">
    <location>
        <begin position="19"/>
        <end position="56"/>
    </location>
</feature>
<proteinExistence type="predicted"/>
<dbReference type="GO" id="GO:0043565">
    <property type="term" value="F:sequence-specific DNA binding"/>
    <property type="evidence" value="ECO:0007669"/>
    <property type="project" value="InterPro"/>
</dbReference>
<name>A0A0W8FUR3_9ZZZZ</name>
<gene>
    <name evidence="2" type="ORF">ASZ90_005573</name>
</gene>
<sequence length="69" mass="7882">MKDKIYSQEDVLARCVLDCEKTVIVHALVKTKGNQSAAARLLGTTIRILTYRIHKYGIDCEQFKNVKEN</sequence>
<dbReference type="AlphaFoldDB" id="A0A0W8FUR3"/>
<protein>
    <recommendedName>
        <fullName evidence="1">DNA binding HTH domain-containing protein</fullName>
    </recommendedName>
</protein>
<evidence type="ECO:0000313" key="2">
    <source>
        <dbReference type="EMBL" id="KUG24619.1"/>
    </source>
</evidence>
<comment type="caution">
    <text evidence="2">The sequence shown here is derived from an EMBL/GenBank/DDBJ whole genome shotgun (WGS) entry which is preliminary data.</text>
</comment>
<dbReference type="SUPFAM" id="SSF46689">
    <property type="entry name" value="Homeodomain-like"/>
    <property type="match status" value="1"/>
</dbReference>
<organism evidence="2">
    <name type="scientific">hydrocarbon metagenome</name>
    <dbReference type="NCBI Taxonomy" id="938273"/>
    <lineage>
        <taxon>unclassified sequences</taxon>
        <taxon>metagenomes</taxon>
        <taxon>ecological metagenomes</taxon>
    </lineage>
</organism>
<dbReference type="InterPro" id="IPR002197">
    <property type="entry name" value="HTH_Fis"/>
</dbReference>
<dbReference type="EMBL" id="LNQE01000841">
    <property type="protein sequence ID" value="KUG24619.1"/>
    <property type="molecule type" value="Genomic_DNA"/>
</dbReference>
<dbReference type="PRINTS" id="PR01590">
    <property type="entry name" value="HTHFIS"/>
</dbReference>
<dbReference type="InterPro" id="IPR009057">
    <property type="entry name" value="Homeodomain-like_sf"/>
</dbReference>
<dbReference type="Pfam" id="PF02954">
    <property type="entry name" value="HTH_8"/>
    <property type="match status" value="1"/>
</dbReference>
<reference evidence="2" key="1">
    <citation type="journal article" date="2015" name="Proc. Natl. Acad. Sci. U.S.A.">
        <title>Networks of energetic and metabolic interactions define dynamics in microbial communities.</title>
        <authorList>
            <person name="Embree M."/>
            <person name="Liu J.K."/>
            <person name="Al-Bassam M.M."/>
            <person name="Zengler K."/>
        </authorList>
    </citation>
    <scope>NUCLEOTIDE SEQUENCE</scope>
</reference>
<evidence type="ECO:0000259" key="1">
    <source>
        <dbReference type="Pfam" id="PF02954"/>
    </source>
</evidence>
<dbReference type="Gene3D" id="1.10.10.60">
    <property type="entry name" value="Homeodomain-like"/>
    <property type="match status" value="1"/>
</dbReference>
<accession>A0A0W8FUR3</accession>